<organism evidence="3 4">
    <name type="scientific">Pangasianodon hypophthalmus</name>
    <name type="common">Striped catfish</name>
    <name type="synonym">Helicophagus hypophthalmus</name>
    <dbReference type="NCBI Taxonomy" id="310915"/>
    <lineage>
        <taxon>Eukaryota</taxon>
        <taxon>Metazoa</taxon>
        <taxon>Chordata</taxon>
        <taxon>Craniata</taxon>
        <taxon>Vertebrata</taxon>
        <taxon>Euteleostomi</taxon>
        <taxon>Actinopterygii</taxon>
        <taxon>Neopterygii</taxon>
        <taxon>Teleostei</taxon>
        <taxon>Ostariophysi</taxon>
        <taxon>Siluriformes</taxon>
        <taxon>Pangasiidae</taxon>
        <taxon>Pangasianodon</taxon>
    </lineage>
</organism>
<protein>
    <submittedName>
        <fullName evidence="3">Uncharacterized protein</fullName>
    </submittedName>
</protein>
<keyword evidence="2" id="KW-0472">Membrane</keyword>
<name>A0A5N5NYA0_PANHP</name>
<evidence type="ECO:0000313" key="3">
    <source>
        <dbReference type="EMBL" id="KAB5571681.1"/>
    </source>
</evidence>
<feature type="compositionally biased region" description="Basic and acidic residues" evidence="1">
    <location>
        <begin position="85"/>
        <end position="94"/>
    </location>
</feature>
<feature type="transmembrane region" description="Helical" evidence="2">
    <location>
        <begin position="136"/>
        <end position="158"/>
    </location>
</feature>
<feature type="region of interest" description="Disordered" evidence="1">
    <location>
        <begin position="1"/>
        <end position="26"/>
    </location>
</feature>
<comment type="caution">
    <text evidence="3">The sequence shown here is derived from an EMBL/GenBank/DDBJ whole genome shotgun (WGS) entry which is preliminary data.</text>
</comment>
<dbReference type="Proteomes" id="UP000327468">
    <property type="component" value="Chromosome 7"/>
</dbReference>
<feature type="region of interest" description="Disordered" evidence="1">
    <location>
        <begin position="81"/>
        <end position="126"/>
    </location>
</feature>
<accession>A0A5N5NYA0</accession>
<dbReference type="AlphaFoldDB" id="A0A5N5NYA0"/>
<evidence type="ECO:0000256" key="2">
    <source>
        <dbReference type="SAM" id="Phobius"/>
    </source>
</evidence>
<evidence type="ECO:0000313" key="4">
    <source>
        <dbReference type="Proteomes" id="UP000327468"/>
    </source>
</evidence>
<evidence type="ECO:0000256" key="1">
    <source>
        <dbReference type="SAM" id="MobiDB-lite"/>
    </source>
</evidence>
<feature type="compositionally biased region" description="Polar residues" evidence="1">
    <location>
        <begin position="107"/>
        <end position="124"/>
    </location>
</feature>
<gene>
    <name evidence="3" type="ORF">PHYPO_G00227830</name>
</gene>
<feature type="compositionally biased region" description="Basic and acidic residues" evidence="1">
    <location>
        <begin position="1"/>
        <end position="10"/>
    </location>
</feature>
<proteinExistence type="predicted"/>
<feature type="compositionally biased region" description="Polar residues" evidence="1">
    <location>
        <begin position="11"/>
        <end position="22"/>
    </location>
</feature>
<sequence>MTESASRPDQEQPNSTLNNLSDQPDWREAQRYAVGPRTVIMLHANLLSRRKQEYKGHEHRADCCVPRDGSGACIHHRFTSAPQSGEEHLHREQTEETAEGVSRSSEKQMTNTEVQSFSPGWSYSESRDNDRPRAHLLLFSITILILLLLTLLVLIPYMKCAPRSWCF</sequence>
<keyword evidence="2" id="KW-0812">Transmembrane</keyword>
<keyword evidence="4" id="KW-1185">Reference proteome</keyword>
<reference evidence="3 4" key="1">
    <citation type="submission" date="2019-06" db="EMBL/GenBank/DDBJ databases">
        <title>A chromosome-scale genome assembly of the striped catfish, Pangasianodon hypophthalmus.</title>
        <authorList>
            <person name="Wen M."/>
            <person name="Zahm M."/>
            <person name="Roques C."/>
            <person name="Cabau C."/>
            <person name="Klopp C."/>
            <person name="Donnadieu C."/>
            <person name="Jouanno E."/>
            <person name="Avarre J.-C."/>
            <person name="Campet M."/>
            <person name="Ha T.T.T."/>
            <person name="Dugue R."/>
            <person name="Lampietro C."/>
            <person name="Louis A."/>
            <person name="Herpin A."/>
            <person name="Echchiki A."/>
            <person name="Berthelot C."/>
            <person name="Parey E."/>
            <person name="Roest-Crollius H."/>
            <person name="Braasch I."/>
            <person name="Postlethwait J."/>
            <person name="Bobe J."/>
            <person name="Montfort J."/>
            <person name="Bouchez O."/>
            <person name="Begum T."/>
            <person name="Schartl M."/>
            <person name="Guiguen Y."/>
        </authorList>
    </citation>
    <scope>NUCLEOTIDE SEQUENCE [LARGE SCALE GENOMIC DNA]</scope>
    <source>
        <strain evidence="3 4">Indonesia</strain>
        <tissue evidence="3">Blood</tissue>
    </source>
</reference>
<keyword evidence="2" id="KW-1133">Transmembrane helix</keyword>
<dbReference type="EMBL" id="VFJC01000008">
    <property type="protein sequence ID" value="KAB5571681.1"/>
    <property type="molecule type" value="Genomic_DNA"/>
</dbReference>